<dbReference type="NCBIfam" id="TIGR00735">
    <property type="entry name" value="hisF"/>
    <property type="match status" value="1"/>
</dbReference>
<keyword evidence="5 9" id="KW-0368">Histidine biosynthesis</keyword>
<dbReference type="InterPro" id="IPR006062">
    <property type="entry name" value="His_biosynth"/>
</dbReference>
<comment type="catalytic activity">
    <reaction evidence="8 9">
        <text>5-[(5-phospho-1-deoxy-D-ribulos-1-ylimino)methylamino]-1-(5-phospho-beta-D-ribosyl)imidazole-4-carboxamide + L-glutamine = D-erythro-1-(imidazol-4-yl)glycerol 3-phosphate + 5-amino-1-(5-phospho-beta-D-ribosyl)imidazole-4-carboxamide + L-glutamate + H(+)</text>
        <dbReference type="Rhea" id="RHEA:24793"/>
        <dbReference type="ChEBI" id="CHEBI:15378"/>
        <dbReference type="ChEBI" id="CHEBI:29985"/>
        <dbReference type="ChEBI" id="CHEBI:58278"/>
        <dbReference type="ChEBI" id="CHEBI:58359"/>
        <dbReference type="ChEBI" id="CHEBI:58475"/>
        <dbReference type="ChEBI" id="CHEBI:58525"/>
        <dbReference type="EC" id="4.3.2.10"/>
    </reaction>
</comment>
<dbReference type="SUPFAM" id="SSF51366">
    <property type="entry name" value="Ribulose-phoshate binding barrel"/>
    <property type="match status" value="1"/>
</dbReference>
<dbReference type="Gene3D" id="3.20.20.70">
    <property type="entry name" value="Aldolase class I"/>
    <property type="match status" value="2"/>
</dbReference>
<comment type="pathway">
    <text evidence="1 9">Amino-acid biosynthesis; L-histidine biosynthesis; L-histidine from 5-phospho-alpha-D-ribose 1-diphosphate: step 5/9.</text>
</comment>
<organism evidence="11 12">
    <name type="scientific">Candidatus Desantisbacteria bacterium CG_4_10_14_0_8_um_filter_48_22</name>
    <dbReference type="NCBI Taxonomy" id="1974543"/>
    <lineage>
        <taxon>Bacteria</taxon>
        <taxon>Candidatus Desantisiibacteriota</taxon>
    </lineage>
</organism>
<dbReference type="GO" id="GO:0016829">
    <property type="term" value="F:lyase activity"/>
    <property type="evidence" value="ECO:0007669"/>
    <property type="project" value="UniProtKB-KW"/>
</dbReference>
<dbReference type="PANTHER" id="PTHR21235:SF2">
    <property type="entry name" value="IMIDAZOLE GLYCEROL PHOSPHATE SYNTHASE HISHF"/>
    <property type="match status" value="1"/>
</dbReference>
<dbReference type="InterPro" id="IPR004651">
    <property type="entry name" value="HisF"/>
</dbReference>
<evidence type="ECO:0000256" key="2">
    <source>
        <dbReference type="ARBA" id="ARBA00009667"/>
    </source>
</evidence>
<dbReference type="EC" id="4.3.2.10" evidence="9"/>
<dbReference type="InterPro" id="IPR050064">
    <property type="entry name" value="IGPS_HisA/HisF"/>
</dbReference>
<dbReference type="AlphaFoldDB" id="A0A2M7S592"/>
<dbReference type="UniPathway" id="UPA00031">
    <property type="reaction ID" value="UER00010"/>
</dbReference>
<protein>
    <recommendedName>
        <fullName evidence="9">Imidazole glycerol phosphate synthase subunit HisF</fullName>
        <ecNumber evidence="9">4.3.2.10</ecNumber>
    </recommendedName>
    <alternativeName>
        <fullName evidence="9">IGP synthase cyclase subunit</fullName>
    </alternativeName>
    <alternativeName>
        <fullName evidence="9">IGP synthase subunit HisF</fullName>
    </alternativeName>
    <alternativeName>
        <fullName evidence="9">ImGP synthase subunit HisF</fullName>
        <shortName evidence="9">IGPS subunit HisF</shortName>
    </alternativeName>
</protein>
<name>A0A2M7S592_9BACT</name>
<dbReference type="GO" id="GO:0000105">
    <property type="term" value="P:L-histidine biosynthetic process"/>
    <property type="evidence" value="ECO:0007669"/>
    <property type="project" value="UniProtKB-UniRule"/>
</dbReference>
<keyword evidence="4 9" id="KW-0028">Amino-acid biosynthesis</keyword>
<feature type="active site" evidence="9">
    <location>
        <position position="130"/>
    </location>
</feature>
<dbReference type="InterPro" id="IPR011060">
    <property type="entry name" value="RibuloseP-bd_barrel"/>
</dbReference>
<comment type="subunit">
    <text evidence="3 9">Heterodimer of HisH and HisF.</text>
</comment>
<dbReference type="EMBL" id="PFMR01000311">
    <property type="protein sequence ID" value="PIZ14726.1"/>
    <property type="molecule type" value="Genomic_DNA"/>
</dbReference>
<dbReference type="GO" id="GO:0000107">
    <property type="term" value="F:imidazoleglycerol-phosphate synthase activity"/>
    <property type="evidence" value="ECO:0007669"/>
    <property type="project" value="UniProtKB-UniRule"/>
</dbReference>
<evidence type="ECO:0000256" key="7">
    <source>
        <dbReference type="ARBA" id="ARBA00025475"/>
    </source>
</evidence>
<keyword evidence="6 9" id="KW-0456">Lyase</keyword>
<evidence type="ECO:0000256" key="10">
    <source>
        <dbReference type="RuleBase" id="RU003657"/>
    </source>
</evidence>
<comment type="similarity">
    <text evidence="2 9 10">Belongs to the HisA/HisF family.</text>
</comment>
<evidence type="ECO:0000313" key="11">
    <source>
        <dbReference type="EMBL" id="PIZ14726.1"/>
    </source>
</evidence>
<dbReference type="PANTHER" id="PTHR21235">
    <property type="entry name" value="IMIDAZOLE GLYCEROL PHOSPHATE SYNTHASE SUBUNIT HISF/H IGP SYNTHASE SUBUNIT HISF/H"/>
    <property type="match status" value="1"/>
</dbReference>
<dbReference type="Proteomes" id="UP000229307">
    <property type="component" value="Unassembled WGS sequence"/>
</dbReference>
<sequence>MLAKRIIPCLDVKNGRVVKGIHFRNLRDAGDPVQNAAFYSKESADELVFLDITATIENRKTVVNMVRKTAARVFIPFAVGGGIRNIKDIGVLLRSGADKISINTAAIKDPLLIKRASRKFGSQCVVVAIDAKRITKVKSQIAKCKMSPLALNGQAEGISLPAQQKFKTLTRNTLSAPMNIGARPRPSAYWGGHLTPSSRWEVYVNGGNTPTGIDAVKWAKKAEKLGAGEILLTSMDRDGTLDGYDIPLTRAVSEAVNIPVIASGGVGNLKHLYDGIAKGKADAVLAASIFHYRKYSIRQAKQYLRKRGIPVRI</sequence>
<reference evidence="12" key="1">
    <citation type="submission" date="2017-09" db="EMBL/GenBank/DDBJ databases">
        <title>Depth-based differentiation of microbial function through sediment-hosted aquifers and enrichment of novel symbionts in the deep terrestrial subsurface.</title>
        <authorList>
            <person name="Probst A.J."/>
            <person name="Ladd B."/>
            <person name="Jarett J.K."/>
            <person name="Geller-Mcgrath D.E."/>
            <person name="Sieber C.M.K."/>
            <person name="Emerson J.B."/>
            <person name="Anantharaman K."/>
            <person name="Thomas B.C."/>
            <person name="Malmstrom R."/>
            <person name="Stieglmeier M."/>
            <person name="Klingl A."/>
            <person name="Woyke T."/>
            <person name="Ryan C.M."/>
            <person name="Banfield J.F."/>
        </authorList>
    </citation>
    <scope>NUCLEOTIDE SEQUENCE [LARGE SCALE GENOMIC DNA]</scope>
</reference>
<gene>
    <name evidence="9" type="primary">hisF</name>
    <name evidence="11" type="ORF">COY52_11250</name>
</gene>
<evidence type="ECO:0000256" key="9">
    <source>
        <dbReference type="HAMAP-Rule" id="MF_01013"/>
    </source>
</evidence>
<comment type="subcellular location">
    <subcellularLocation>
        <location evidence="9">Cytoplasm</location>
    </subcellularLocation>
</comment>
<comment type="caution">
    <text evidence="11">The sequence shown here is derived from an EMBL/GenBank/DDBJ whole genome shotgun (WGS) entry which is preliminary data.</text>
</comment>
<dbReference type="HAMAP" id="MF_01013">
    <property type="entry name" value="HisF"/>
    <property type="match status" value="1"/>
</dbReference>
<feature type="active site" evidence="9">
    <location>
        <position position="11"/>
    </location>
</feature>
<comment type="function">
    <text evidence="7 9">IGPS catalyzes the conversion of PRFAR and glutamine to IGP, AICAR and glutamate. The HisF subunit catalyzes the cyclization activity that produces IGP and AICAR from PRFAR using the ammonia provided by the HisH subunit.</text>
</comment>
<evidence type="ECO:0000313" key="12">
    <source>
        <dbReference type="Proteomes" id="UP000229307"/>
    </source>
</evidence>
<evidence type="ECO:0000256" key="5">
    <source>
        <dbReference type="ARBA" id="ARBA00023102"/>
    </source>
</evidence>
<dbReference type="Pfam" id="PF00977">
    <property type="entry name" value="His_biosynth"/>
    <property type="match status" value="2"/>
</dbReference>
<evidence type="ECO:0000256" key="1">
    <source>
        <dbReference type="ARBA" id="ARBA00005091"/>
    </source>
</evidence>
<evidence type="ECO:0000256" key="4">
    <source>
        <dbReference type="ARBA" id="ARBA00022605"/>
    </source>
</evidence>
<keyword evidence="9" id="KW-0963">Cytoplasm</keyword>
<evidence type="ECO:0000256" key="6">
    <source>
        <dbReference type="ARBA" id="ARBA00023239"/>
    </source>
</evidence>
<dbReference type="CDD" id="cd04731">
    <property type="entry name" value="HisF"/>
    <property type="match status" value="1"/>
</dbReference>
<evidence type="ECO:0000256" key="8">
    <source>
        <dbReference type="ARBA" id="ARBA00047838"/>
    </source>
</evidence>
<dbReference type="GO" id="GO:0005737">
    <property type="term" value="C:cytoplasm"/>
    <property type="evidence" value="ECO:0007669"/>
    <property type="project" value="UniProtKB-SubCell"/>
</dbReference>
<dbReference type="InterPro" id="IPR013785">
    <property type="entry name" value="Aldolase_TIM"/>
</dbReference>
<proteinExistence type="inferred from homology"/>
<accession>A0A2M7S592</accession>
<evidence type="ECO:0000256" key="3">
    <source>
        <dbReference type="ARBA" id="ARBA00011152"/>
    </source>
</evidence>